<sequence>MSSDMKITHFPLFKLPAEMRNMIYKLALTRECIKFTNKAKPIRNYELLSLVVANKQTYVESIEYLYIMNNFEFFGENCAGQFSSAVALAFLSDIPERALPWLTSIHLEVDLVEAKADRDILAVLDTLRGKTALQHLSICFMSSVLL</sequence>
<protein>
    <submittedName>
        <fullName evidence="1">Uncharacterized protein</fullName>
    </submittedName>
</protein>
<dbReference type="OrthoDB" id="5272396at2759"/>
<keyword evidence="2" id="KW-1185">Reference proteome</keyword>
<dbReference type="PANTHER" id="PTHR42085:SF2">
    <property type="entry name" value="F-BOX DOMAIN-CONTAINING PROTEIN"/>
    <property type="match status" value="1"/>
</dbReference>
<proteinExistence type="predicted"/>
<evidence type="ECO:0000313" key="2">
    <source>
        <dbReference type="Proteomes" id="UP000800235"/>
    </source>
</evidence>
<dbReference type="PANTHER" id="PTHR42085">
    <property type="entry name" value="F-BOX DOMAIN-CONTAINING PROTEIN"/>
    <property type="match status" value="1"/>
</dbReference>
<comment type="caution">
    <text evidence="1">The sequence shown here is derived from an EMBL/GenBank/DDBJ whole genome shotgun (WGS) entry which is preliminary data.</text>
</comment>
<name>A0A9P4TY16_9PEZI</name>
<gene>
    <name evidence="1" type="ORF">EJ08DRAFT_278892</name>
</gene>
<dbReference type="Proteomes" id="UP000800235">
    <property type="component" value="Unassembled WGS sequence"/>
</dbReference>
<dbReference type="EMBL" id="MU007047">
    <property type="protein sequence ID" value="KAF2429428.1"/>
    <property type="molecule type" value="Genomic_DNA"/>
</dbReference>
<organism evidence="1 2">
    <name type="scientific">Tothia fuscella</name>
    <dbReference type="NCBI Taxonomy" id="1048955"/>
    <lineage>
        <taxon>Eukaryota</taxon>
        <taxon>Fungi</taxon>
        <taxon>Dikarya</taxon>
        <taxon>Ascomycota</taxon>
        <taxon>Pezizomycotina</taxon>
        <taxon>Dothideomycetes</taxon>
        <taxon>Pleosporomycetidae</taxon>
        <taxon>Venturiales</taxon>
        <taxon>Cylindrosympodiaceae</taxon>
        <taxon>Tothia</taxon>
    </lineage>
</organism>
<evidence type="ECO:0000313" key="1">
    <source>
        <dbReference type="EMBL" id="KAF2429428.1"/>
    </source>
</evidence>
<dbReference type="InterPro" id="IPR038883">
    <property type="entry name" value="AN11006-like"/>
</dbReference>
<accession>A0A9P4TY16</accession>
<reference evidence="1" key="1">
    <citation type="journal article" date="2020" name="Stud. Mycol.">
        <title>101 Dothideomycetes genomes: a test case for predicting lifestyles and emergence of pathogens.</title>
        <authorList>
            <person name="Haridas S."/>
            <person name="Albert R."/>
            <person name="Binder M."/>
            <person name="Bloem J."/>
            <person name="Labutti K."/>
            <person name="Salamov A."/>
            <person name="Andreopoulos B."/>
            <person name="Baker S."/>
            <person name="Barry K."/>
            <person name="Bills G."/>
            <person name="Bluhm B."/>
            <person name="Cannon C."/>
            <person name="Castanera R."/>
            <person name="Culley D."/>
            <person name="Daum C."/>
            <person name="Ezra D."/>
            <person name="Gonzalez J."/>
            <person name="Henrissat B."/>
            <person name="Kuo A."/>
            <person name="Liang C."/>
            <person name="Lipzen A."/>
            <person name="Lutzoni F."/>
            <person name="Magnuson J."/>
            <person name="Mondo S."/>
            <person name="Nolan M."/>
            <person name="Ohm R."/>
            <person name="Pangilinan J."/>
            <person name="Park H.-J."/>
            <person name="Ramirez L."/>
            <person name="Alfaro M."/>
            <person name="Sun H."/>
            <person name="Tritt A."/>
            <person name="Yoshinaga Y."/>
            <person name="Zwiers L.-H."/>
            <person name="Turgeon B."/>
            <person name="Goodwin S."/>
            <person name="Spatafora J."/>
            <person name="Crous P."/>
            <person name="Grigoriev I."/>
        </authorList>
    </citation>
    <scope>NUCLEOTIDE SEQUENCE</scope>
    <source>
        <strain evidence="1">CBS 130266</strain>
    </source>
</reference>
<dbReference type="AlphaFoldDB" id="A0A9P4TY16"/>